<dbReference type="Proteomes" id="UP000748531">
    <property type="component" value="Unassembled WGS sequence"/>
</dbReference>
<feature type="non-terminal residue" evidence="1">
    <location>
        <position position="1"/>
    </location>
</feature>
<evidence type="ECO:0000313" key="1">
    <source>
        <dbReference type="EMBL" id="KAF5399459.1"/>
    </source>
</evidence>
<gene>
    <name evidence="1" type="ORF">PHET_07109</name>
</gene>
<proteinExistence type="predicted"/>
<organism evidence="1 2">
    <name type="scientific">Paragonimus heterotremus</name>
    <dbReference type="NCBI Taxonomy" id="100268"/>
    <lineage>
        <taxon>Eukaryota</taxon>
        <taxon>Metazoa</taxon>
        <taxon>Spiralia</taxon>
        <taxon>Lophotrochozoa</taxon>
        <taxon>Platyhelminthes</taxon>
        <taxon>Trematoda</taxon>
        <taxon>Digenea</taxon>
        <taxon>Plagiorchiida</taxon>
        <taxon>Troglotremata</taxon>
        <taxon>Troglotrematidae</taxon>
        <taxon>Paragonimus</taxon>
    </lineage>
</organism>
<accession>A0A8J4WH69</accession>
<protein>
    <submittedName>
        <fullName evidence="1">Uncharacterized protein</fullName>
    </submittedName>
</protein>
<dbReference type="OrthoDB" id="6304433at2759"/>
<dbReference type="EMBL" id="LUCH01004036">
    <property type="protein sequence ID" value="KAF5399459.1"/>
    <property type="molecule type" value="Genomic_DNA"/>
</dbReference>
<dbReference type="AlphaFoldDB" id="A0A8J4WH69"/>
<keyword evidence="2" id="KW-1185">Reference proteome</keyword>
<comment type="caution">
    <text evidence="1">The sequence shown here is derived from an EMBL/GenBank/DDBJ whole genome shotgun (WGS) entry which is preliminary data.</text>
</comment>
<sequence>TWNTTLEHFATRTFLQDVTGLELEEFHKKANIVSIDYEVDRYEELYGMLPNVTKYYGRNVDWVLPIFFHRLLNNTEREWSVEFIQTKKQRHRKTTSLNFRYYDYITHPPRGKVKCLYRDPSLSFSKCNVDTPCNNSPGLTRLSSNTFHLFYLVLVIIEV</sequence>
<evidence type="ECO:0000313" key="2">
    <source>
        <dbReference type="Proteomes" id="UP000748531"/>
    </source>
</evidence>
<reference evidence="1" key="1">
    <citation type="submission" date="2019-05" db="EMBL/GenBank/DDBJ databases">
        <title>Annotation for the trematode Paragonimus heterotremus.</title>
        <authorList>
            <person name="Choi Y.-J."/>
        </authorList>
    </citation>
    <scope>NUCLEOTIDE SEQUENCE</scope>
    <source>
        <strain evidence="1">LC</strain>
    </source>
</reference>
<name>A0A8J4WH69_9TREM</name>